<reference evidence="6" key="1">
    <citation type="submission" date="2020-06" db="EMBL/GenBank/DDBJ databases">
        <authorList>
            <person name="Li T."/>
            <person name="Hu X."/>
            <person name="Zhang T."/>
            <person name="Song X."/>
            <person name="Zhang H."/>
            <person name="Dai N."/>
            <person name="Sheng W."/>
            <person name="Hou X."/>
            <person name="Wei L."/>
        </authorList>
    </citation>
    <scope>NUCLEOTIDE SEQUENCE</scope>
    <source>
        <strain evidence="6">K16</strain>
        <tissue evidence="6">Leaf</tissue>
    </source>
</reference>
<evidence type="ECO:0000256" key="4">
    <source>
        <dbReference type="ARBA" id="ARBA00023242"/>
    </source>
</evidence>
<dbReference type="EMBL" id="JACGWL010000002">
    <property type="protein sequence ID" value="KAK4408643.1"/>
    <property type="molecule type" value="Genomic_DNA"/>
</dbReference>
<keyword evidence="4" id="KW-0539">Nucleus</keyword>
<feature type="region of interest" description="Disordered" evidence="5">
    <location>
        <begin position="500"/>
        <end position="531"/>
    </location>
</feature>
<keyword evidence="7" id="KW-1185">Reference proteome</keyword>
<gene>
    <name evidence="6" type="ORF">Sango_0445300</name>
</gene>
<feature type="region of interest" description="Disordered" evidence="5">
    <location>
        <begin position="397"/>
        <end position="416"/>
    </location>
</feature>
<evidence type="ECO:0000256" key="5">
    <source>
        <dbReference type="SAM" id="MobiDB-lite"/>
    </source>
</evidence>
<comment type="subcellular location">
    <subcellularLocation>
        <location evidence="2">Cytoplasm</location>
    </subcellularLocation>
    <subcellularLocation>
        <location evidence="1">Nucleus</location>
    </subcellularLocation>
</comment>
<feature type="compositionally biased region" description="Polar residues" evidence="5">
    <location>
        <begin position="500"/>
        <end position="518"/>
    </location>
</feature>
<evidence type="ECO:0000256" key="3">
    <source>
        <dbReference type="ARBA" id="ARBA00022490"/>
    </source>
</evidence>
<evidence type="ECO:0000313" key="7">
    <source>
        <dbReference type="Proteomes" id="UP001289374"/>
    </source>
</evidence>
<evidence type="ECO:0000313" key="6">
    <source>
        <dbReference type="EMBL" id="KAK4408643.1"/>
    </source>
</evidence>
<dbReference type="GO" id="GO:0005634">
    <property type="term" value="C:nucleus"/>
    <property type="evidence" value="ECO:0007669"/>
    <property type="project" value="UniProtKB-SubCell"/>
</dbReference>
<organism evidence="6 7">
    <name type="scientific">Sesamum angolense</name>
    <dbReference type="NCBI Taxonomy" id="2727404"/>
    <lineage>
        <taxon>Eukaryota</taxon>
        <taxon>Viridiplantae</taxon>
        <taxon>Streptophyta</taxon>
        <taxon>Embryophyta</taxon>
        <taxon>Tracheophyta</taxon>
        <taxon>Spermatophyta</taxon>
        <taxon>Magnoliopsida</taxon>
        <taxon>eudicotyledons</taxon>
        <taxon>Gunneridae</taxon>
        <taxon>Pentapetalae</taxon>
        <taxon>asterids</taxon>
        <taxon>lamiids</taxon>
        <taxon>Lamiales</taxon>
        <taxon>Pedaliaceae</taxon>
        <taxon>Sesamum</taxon>
    </lineage>
</organism>
<keyword evidence="3" id="KW-0963">Cytoplasm</keyword>
<accession>A0AAE1XC07</accession>
<feature type="compositionally biased region" description="Basic and acidic residues" evidence="5">
    <location>
        <begin position="76"/>
        <end position="89"/>
    </location>
</feature>
<comment type="caution">
    <text evidence="6">The sequence shown here is derived from an EMBL/GenBank/DDBJ whole genome shotgun (WGS) entry which is preliminary data.</text>
</comment>
<evidence type="ECO:0000256" key="2">
    <source>
        <dbReference type="ARBA" id="ARBA00004496"/>
    </source>
</evidence>
<dbReference type="PANTHER" id="PTHR31250:SF14">
    <property type="entry name" value="IQ DOMAIN-CONTAINING PROTEIN IQM2"/>
    <property type="match status" value="1"/>
</dbReference>
<sequence>MLGRKMNIVKDQPNLSVSQDFSIPGNLVQSGLIDCSHPFQYCMGVSCSCPLAVYCDLENGFESVVVKSIDLGDGEQNKPVRSISKDSEPKTLQSLGSGKLSVEGSVRFRARKTQTMRFTEVPAEDKYKRQESFGLLPRSGTPPEPPVLDPCSPKHEAAIKLQKVYKSFRTRRKLADCAVLIEQSWWKLLDFAELKHSSISFFDIEKHETAISRWSRARTRAAKVGKGLSKNGKAQKLALQHWLEAIDPRHRYGHNLHFYYVKWLNSQSKEPFFYWLDIGEGKEVNLIEKCPRSKLQQQCIKYLGPMERKAYEVAVENGSSSTEKLGSFWTPPRNQRVHSSFLAGGATLAAGRIVAEKGVLQAVWPHSGHYRPTHENFQDFISFLRENNVDLADVKLDSTDDEESSAGKHVRNNSSEDDLMAKAHLMMEEIDIEDSSSKTINSVEDENAAAFKVPESPASDALNRKLSTLQIPSKDSILERLKSENEMAESTTGSFFQETAQESFSCSPDNSTQQNNVSEEQDETKDETISEESIFQRISSHKGMKSYQLGKQLSCRWSTGAGPRIGCLRDYPSGLQCHALEQVNLSPRSKRRIRVDFSSRASTPTGSGQSRQRCLDSARVWSLTNLHFDQHFILRGNFVISQTVVRVKSASFFHVSGVEYDLFNPLGPTSKIQSQFLH</sequence>
<dbReference type="InterPro" id="IPR044159">
    <property type="entry name" value="IQM"/>
</dbReference>
<dbReference type="AlphaFoldDB" id="A0AAE1XC07"/>
<dbReference type="GO" id="GO:0005737">
    <property type="term" value="C:cytoplasm"/>
    <property type="evidence" value="ECO:0007669"/>
    <property type="project" value="UniProtKB-SubCell"/>
</dbReference>
<proteinExistence type="predicted"/>
<dbReference type="Proteomes" id="UP001289374">
    <property type="component" value="Unassembled WGS sequence"/>
</dbReference>
<evidence type="ECO:0000256" key="1">
    <source>
        <dbReference type="ARBA" id="ARBA00004123"/>
    </source>
</evidence>
<dbReference type="PANTHER" id="PTHR31250">
    <property type="entry name" value="IQ DOMAIN-CONTAINING PROTEIN IQM3"/>
    <property type="match status" value="1"/>
</dbReference>
<name>A0AAE1XC07_9LAMI</name>
<protein>
    <submittedName>
        <fullName evidence="6">IQ domain-containing protein IQM2</fullName>
    </submittedName>
</protein>
<feature type="region of interest" description="Disordered" evidence="5">
    <location>
        <begin position="76"/>
        <end position="96"/>
    </location>
</feature>
<reference evidence="6" key="2">
    <citation type="journal article" date="2024" name="Plant">
        <title>Genomic evolution and insights into agronomic trait innovations of Sesamum species.</title>
        <authorList>
            <person name="Miao H."/>
            <person name="Wang L."/>
            <person name="Qu L."/>
            <person name="Liu H."/>
            <person name="Sun Y."/>
            <person name="Le M."/>
            <person name="Wang Q."/>
            <person name="Wei S."/>
            <person name="Zheng Y."/>
            <person name="Lin W."/>
            <person name="Duan Y."/>
            <person name="Cao H."/>
            <person name="Xiong S."/>
            <person name="Wang X."/>
            <person name="Wei L."/>
            <person name="Li C."/>
            <person name="Ma Q."/>
            <person name="Ju M."/>
            <person name="Zhao R."/>
            <person name="Li G."/>
            <person name="Mu C."/>
            <person name="Tian Q."/>
            <person name="Mei H."/>
            <person name="Zhang T."/>
            <person name="Gao T."/>
            <person name="Zhang H."/>
        </authorList>
    </citation>
    <scope>NUCLEOTIDE SEQUENCE</scope>
    <source>
        <strain evidence="6">K16</strain>
    </source>
</reference>